<protein>
    <recommendedName>
        <fullName evidence="4">Lipoprotein</fullName>
    </recommendedName>
</protein>
<name>A0A1N7RKM7_9BURK</name>
<gene>
    <name evidence="2" type="ORF">BN2476_50022</name>
</gene>
<evidence type="ECO:0000313" key="2">
    <source>
        <dbReference type="EMBL" id="SIT35645.1"/>
    </source>
</evidence>
<dbReference type="Proteomes" id="UP000195569">
    <property type="component" value="Unassembled WGS sequence"/>
</dbReference>
<evidence type="ECO:0000256" key="1">
    <source>
        <dbReference type="SAM" id="SignalP"/>
    </source>
</evidence>
<dbReference type="OrthoDB" id="8896593at2"/>
<organism evidence="2 3">
    <name type="scientific">Paraburkholderia piptadeniae</name>
    <dbReference type="NCBI Taxonomy" id="1701573"/>
    <lineage>
        <taxon>Bacteria</taxon>
        <taxon>Pseudomonadati</taxon>
        <taxon>Pseudomonadota</taxon>
        <taxon>Betaproteobacteria</taxon>
        <taxon>Burkholderiales</taxon>
        <taxon>Burkholderiaceae</taxon>
        <taxon>Paraburkholderia</taxon>
    </lineage>
</organism>
<feature type="chain" id="PRO_5013269857" description="Lipoprotein" evidence="1">
    <location>
        <begin position="23"/>
        <end position="210"/>
    </location>
</feature>
<keyword evidence="3" id="KW-1185">Reference proteome</keyword>
<proteinExistence type="predicted"/>
<comment type="caution">
    <text evidence="2">The sequence shown here is derived from an EMBL/GenBank/DDBJ whole genome shotgun (WGS) entry which is preliminary data.</text>
</comment>
<dbReference type="AlphaFoldDB" id="A0A1N7RKM7"/>
<sequence length="210" mass="21938">MRWIKAVTVLATVGLFSGCAHNVQVSSQSGAAEVMSTRVKQDKAYMVFSDNLATAGKDVKPGFACGAHSYPMYIGETLENSLSKTVEAAFPQAVRNGGAIPAAGDGLVFKFDLSEFDPRIRFTPGFFVPTADANVDIAIHARVSDKGGRELIATTFRGQGHSSQDGSCGVGADALAEAGKKAIANAMENFVDKVINTGVLDTVTTTAASK</sequence>
<dbReference type="PROSITE" id="PS51257">
    <property type="entry name" value="PROKAR_LIPOPROTEIN"/>
    <property type="match status" value="1"/>
</dbReference>
<accession>A0A1N7RKM7</accession>
<keyword evidence="1" id="KW-0732">Signal</keyword>
<reference evidence="2" key="1">
    <citation type="submission" date="2016-12" db="EMBL/GenBank/DDBJ databases">
        <authorList>
            <person name="Moulin L."/>
        </authorList>
    </citation>
    <scope>NUCLEOTIDE SEQUENCE [LARGE SCALE GENOMIC DNA]</scope>
    <source>
        <strain evidence="2">STM 7183</strain>
    </source>
</reference>
<feature type="signal peptide" evidence="1">
    <location>
        <begin position="1"/>
        <end position="22"/>
    </location>
</feature>
<evidence type="ECO:0008006" key="4">
    <source>
        <dbReference type="Google" id="ProtNLM"/>
    </source>
</evidence>
<dbReference type="EMBL" id="CYGY02000005">
    <property type="protein sequence ID" value="SIT35645.1"/>
    <property type="molecule type" value="Genomic_DNA"/>
</dbReference>
<evidence type="ECO:0000313" key="3">
    <source>
        <dbReference type="Proteomes" id="UP000195569"/>
    </source>
</evidence>